<feature type="compositionally biased region" description="Polar residues" evidence="1">
    <location>
        <begin position="215"/>
        <end position="227"/>
    </location>
</feature>
<feature type="compositionally biased region" description="Low complexity" evidence="1">
    <location>
        <begin position="248"/>
        <end position="263"/>
    </location>
</feature>
<feature type="compositionally biased region" description="Polar residues" evidence="1">
    <location>
        <begin position="103"/>
        <end position="123"/>
    </location>
</feature>
<sequence>MWFIEQILGSTAEPQESQSCVSVDKNKDAPVVERTNPYGGFTLGESAVLSHLPNKRENKANPANGGFNVNQLLCASVLCNDMDSLSKPTINANRSTLLDGEQGRSNKSAASPEEVSNSSTIPRNINGRKSCDATTEEEDGAIEVQAEGAGFSLSAIDDIKDSTTVLTSNASADEETDLKTSKSRMLRWRLLLIMLLMVAAVGVIAVLAVGAANNSRTTEANASTVPNSIGEDSGASSEATEEPNVLESNSTSAPTANTTLAPTVKQEDEDTAGWWSDEATMSPTVTQSIAITDEGTTMPIEISCGNDHDLIVASECQSDGVESWSFTRVLFCFSRTRDGDWYWIRGADNDYDRWDYTEGASEGTLDFDSIPPGKYLVSLVRDSMQPYNILLTEEVTVPDCSTTTS</sequence>
<keyword evidence="2" id="KW-0812">Transmembrane</keyword>
<protein>
    <submittedName>
        <fullName evidence="3">Uncharacterized protein</fullName>
    </submittedName>
</protein>
<feature type="region of interest" description="Disordered" evidence="1">
    <location>
        <begin position="94"/>
        <end position="131"/>
    </location>
</feature>
<comment type="caution">
    <text evidence="3">The sequence shown here is derived from an EMBL/GenBank/DDBJ whole genome shotgun (WGS) entry which is preliminary data.</text>
</comment>
<evidence type="ECO:0000313" key="4">
    <source>
        <dbReference type="Proteomes" id="UP000693970"/>
    </source>
</evidence>
<feature type="region of interest" description="Disordered" evidence="1">
    <location>
        <begin position="215"/>
        <end position="279"/>
    </location>
</feature>
<keyword evidence="4" id="KW-1185">Reference proteome</keyword>
<dbReference type="Proteomes" id="UP000693970">
    <property type="component" value="Unassembled WGS sequence"/>
</dbReference>
<evidence type="ECO:0000313" key="3">
    <source>
        <dbReference type="EMBL" id="KAG7366889.1"/>
    </source>
</evidence>
<evidence type="ECO:0000256" key="2">
    <source>
        <dbReference type="SAM" id="Phobius"/>
    </source>
</evidence>
<keyword evidence="2" id="KW-0472">Membrane</keyword>
<proteinExistence type="predicted"/>
<organism evidence="3 4">
    <name type="scientific">Nitzschia inconspicua</name>
    <dbReference type="NCBI Taxonomy" id="303405"/>
    <lineage>
        <taxon>Eukaryota</taxon>
        <taxon>Sar</taxon>
        <taxon>Stramenopiles</taxon>
        <taxon>Ochrophyta</taxon>
        <taxon>Bacillariophyta</taxon>
        <taxon>Bacillariophyceae</taxon>
        <taxon>Bacillariophycidae</taxon>
        <taxon>Bacillariales</taxon>
        <taxon>Bacillariaceae</taxon>
        <taxon>Nitzschia</taxon>
    </lineage>
</organism>
<evidence type="ECO:0000256" key="1">
    <source>
        <dbReference type="SAM" id="MobiDB-lite"/>
    </source>
</evidence>
<feature type="transmembrane region" description="Helical" evidence="2">
    <location>
        <begin position="190"/>
        <end position="212"/>
    </location>
</feature>
<dbReference type="AlphaFoldDB" id="A0A9K3LQU6"/>
<reference evidence="3" key="2">
    <citation type="submission" date="2021-04" db="EMBL/GenBank/DDBJ databases">
        <authorList>
            <person name="Podell S."/>
        </authorList>
    </citation>
    <scope>NUCLEOTIDE SEQUENCE</scope>
    <source>
        <strain evidence="3">Hildebrandi</strain>
    </source>
</reference>
<keyword evidence="2" id="KW-1133">Transmembrane helix</keyword>
<dbReference type="EMBL" id="JAGRRH010000007">
    <property type="protein sequence ID" value="KAG7366889.1"/>
    <property type="molecule type" value="Genomic_DNA"/>
</dbReference>
<name>A0A9K3LQU6_9STRA</name>
<reference evidence="3" key="1">
    <citation type="journal article" date="2021" name="Sci. Rep.">
        <title>Diploid genomic architecture of Nitzschia inconspicua, an elite biomass production diatom.</title>
        <authorList>
            <person name="Oliver A."/>
            <person name="Podell S."/>
            <person name="Pinowska A."/>
            <person name="Traller J.C."/>
            <person name="Smith S.R."/>
            <person name="McClure R."/>
            <person name="Beliaev A."/>
            <person name="Bohutskyi P."/>
            <person name="Hill E.A."/>
            <person name="Rabines A."/>
            <person name="Zheng H."/>
            <person name="Allen L.Z."/>
            <person name="Kuo A."/>
            <person name="Grigoriev I.V."/>
            <person name="Allen A.E."/>
            <person name="Hazlebeck D."/>
            <person name="Allen E.E."/>
        </authorList>
    </citation>
    <scope>NUCLEOTIDE SEQUENCE</scope>
    <source>
        <strain evidence="3">Hildebrandi</strain>
    </source>
</reference>
<dbReference type="OrthoDB" id="49462at2759"/>
<gene>
    <name evidence="3" type="ORF">IV203_029559</name>
</gene>
<accession>A0A9K3LQU6</accession>